<dbReference type="AlphaFoldDB" id="A0A024VAS5"/>
<gene>
    <name evidence="1" type="ORF">PFFVO_01458</name>
</gene>
<name>A0A024VAS5_PLAFA</name>
<sequence>MKTFALLYKLNVEEDNNENETLFFSLYIHNSYIYVGSTNGRIFIFKKKGKVFFDQVNFVNVIKFATDDVITKVI</sequence>
<evidence type="ECO:0000313" key="2">
    <source>
        <dbReference type="Proteomes" id="UP000030690"/>
    </source>
</evidence>
<organism evidence="1 2">
    <name type="scientific">Plasmodium falciparum Vietnam Oak-Knoll</name>
    <name type="common">FVO</name>
    <dbReference type="NCBI Taxonomy" id="1036723"/>
    <lineage>
        <taxon>Eukaryota</taxon>
        <taxon>Sar</taxon>
        <taxon>Alveolata</taxon>
        <taxon>Apicomplexa</taxon>
        <taxon>Aconoidasida</taxon>
        <taxon>Haemosporida</taxon>
        <taxon>Plasmodiidae</taxon>
        <taxon>Plasmodium</taxon>
        <taxon>Plasmodium (Laverania)</taxon>
    </lineage>
</organism>
<accession>A0A024VAS5</accession>
<evidence type="ECO:0000313" key="1">
    <source>
        <dbReference type="EMBL" id="ETW19652.1"/>
    </source>
</evidence>
<reference evidence="1 2" key="2">
    <citation type="submission" date="2013-02" db="EMBL/GenBank/DDBJ databases">
        <title>The Genome Sequence of Plasmodium falciparum Vietnam Oak-Knoll (FVO).</title>
        <authorList>
            <consortium name="The Broad Institute Genome Sequencing Platform"/>
            <consortium name="The Broad Institute Genome Sequencing Center for Infectious Disease"/>
            <person name="Neafsey D."/>
            <person name="Cheeseman I."/>
            <person name="Volkman S."/>
            <person name="Adams J."/>
            <person name="Walker B."/>
            <person name="Young S.K."/>
            <person name="Zeng Q."/>
            <person name="Gargeya S."/>
            <person name="Fitzgerald M."/>
            <person name="Haas B."/>
            <person name="Abouelleil A."/>
            <person name="Alvarado L."/>
            <person name="Arachchi H.M."/>
            <person name="Berlin A.M."/>
            <person name="Chapman S.B."/>
            <person name="Dewar J."/>
            <person name="Goldberg J."/>
            <person name="Griggs A."/>
            <person name="Gujja S."/>
            <person name="Hansen M."/>
            <person name="Howarth C."/>
            <person name="Imamovic A."/>
            <person name="Larimer J."/>
            <person name="McCowan C."/>
            <person name="Murphy C."/>
            <person name="Neiman D."/>
            <person name="Pearson M."/>
            <person name="Priest M."/>
            <person name="Roberts A."/>
            <person name="Saif S."/>
            <person name="Shea T."/>
            <person name="Sisk P."/>
            <person name="Sykes S."/>
            <person name="Wortman J."/>
            <person name="Nusbaum C."/>
            <person name="Birren B."/>
        </authorList>
    </citation>
    <scope>NUCLEOTIDE SEQUENCE [LARGE SCALE GENOMIC DNA]</scope>
    <source>
        <strain evidence="2">Vietnam Oak-Knoll (FVO)</strain>
    </source>
</reference>
<dbReference type="EMBL" id="KI925061">
    <property type="protein sequence ID" value="ETW19652.1"/>
    <property type="molecule type" value="Genomic_DNA"/>
</dbReference>
<reference evidence="1 2" key="1">
    <citation type="submission" date="2013-02" db="EMBL/GenBank/DDBJ databases">
        <title>The Genome Annotation of Plasmodium falciparum Vietnam Oak-Knoll (FVO).</title>
        <authorList>
            <consortium name="The Broad Institute Genome Sequencing Platform"/>
            <consortium name="The Broad Institute Genome Sequencing Center for Infectious Disease"/>
            <person name="Neafsey D."/>
            <person name="Hoffman S."/>
            <person name="Volkman S."/>
            <person name="Rosenthal P."/>
            <person name="Walker B."/>
            <person name="Young S.K."/>
            <person name="Zeng Q."/>
            <person name="Gargeya S."/>
            <person name="Fitzgerald M."/>
            <person name="Haas B."/>
            <person name="Abouelleil A."/>
            <person name="Allen A.W."/>
            <person name="Alvarado L."/>
            <person name="Arachchi H.M."/>
            <person name="Berlin A.M."/>
            <person name="Chapman S.B."/>
            <person name="Gainer-Dewar J."/>
            <person name="Goldberg J."/>
            <person name="Griggs A."/>
            <person name="Gujja S."/>
            <person name="Hansen M."/>
            <person name="Howarth C."/>
            <person name="Imamovic A."/>
            <person name="Ireland A."/>
            <person name="Larimer J."/>
            <person name="McCowan C."/>
            <person name="Murphy C."/>
            <person name="Pearson M."/>
            <person name="Poon T.W."/>
            <person name="Priest M."/>
            <person name="Roberts A."/>
            <person name="Saif S."/>
            <person name="Shea T."/>
            <person name="Sisk P."/>
            <person name="Sykes S."/>
            <person name="Wortman J."/>
            <person name="Nusbaum C."/>
            <person name="Birren B."/>
        </authorList>
    </citation>
    <scope>NUCLEOTIDE SEQUENCE [LARGE SCALE GENOMIC DNA]</scope>
    <source>
        <strain evidence="2">Vietnam Oak-Knoll (FVO)</strain>
    </source>
</reference>
<dbReference type="Proteomes" id="UP000030690">
    <property type="component" value="Unassembled WGS sequence"/>
</dbReference>
<protein>
    <submittedName>
        <fullName evidence="1">Uncharacterized protein</fullName>
    </submittedName>
</protein>
<proteinExistence type="predicted"/>